<gene>
    <name evidence="6" type="ORF">MCOR_16746</name>
</gene>
<keyword evidence="2" id="KW-0677">Repeat</keyword>
<keyword evidence="7" id="KW-1185">Reference proteome</keyword>
<evidence type="ECO:0000256" key="2">
    <source>
        <dbReference type="ARBA" id="ARBA00022737"/>
    </source>
</evidence>
<dbReference type="SMART" id="SM00408">
    <property type="entry name" value="IGc2"/>
    <property type="match status" value="2"/>
</dbReference>
<evidence type="ECO:0000259" key="5">
    <source>
        <dbReference type="PROSITE" id="PS50835"/>
    </source>
</evidence>
<dbReference type="CDD" id="cd00096">
    <property type="entry name" value="Ig"/>
    <property type="match status" value="1"/>
</dbReference>
<keyword evidence="1" id="KW-0732">Signal</keyword>
<feature type="domain" description="Ig-like" evidence="5">
    <location>
        <begin position="85"/>
        <end position="208"/>
    </location>
</feature>
<keyword evidence="4" id="KW-0393">Immunoglobulin domain</keyword>
<dbReference type="PROSITE" id="PS50835">
    <property type="entry name" value="IG_LIKE"/>
    <property type="match status" value="2"/>
</dbReference>
<sequence>MDNTTSFTAVEGTNVMMTCPVYGRPEPDIKWYISSNPLTDIGISGSVLEIRNFTRDCGVPYMCIAKHNFTKSLNHTWKPITKFPPDVTANVDLHKFNRTSEGIYFSAKFSDEFKISCKITANPFYNVTWTKGDTWLANITYMDKNMPSINSNTDLSISYDFTFYLKPINLSEHIHNTSISSRLIDPDVFGEYRCIASNEYGNDEQIINIIQKFG</sequence>
<dbReference type="InterPro" id="IPR036179">
    <property type="entry name" value="Ig-like_dom_sf"/>
</dbReference>
<dbReference type="PANTHER" id="PTHR12231">
    <property type="entry name" value="CTX-RELATED TYPE I TRANSMEMBRANE PROTEIN"/>
    <property type="match status" value="1"/>
</dbReference>
<evidence type="ECO:0000313" key="7">
    <source>
        <dbReference type="Proteomes" id="UP000507470"/>
    </source>
</evidence>
<dbReference type="Gene3D" id="2.60.40.10">
    <property type="entry name" value="Immunoglobulins"/>
    <property type="match status" value="2"/>
</dbReference>
<protein>
    <recommendedName>
        <fullName evidence="5">Ig-like domain-containing protein</fullName>
    </recommendedName>
</protein>
<name>A0A6J8BA97_MYTCO</name>
<evidence type="ECO:0000256" key="3">
    <source>
        <dbReference type="ARBA" id="ARBA00023157"/>
    </source>
</evidence>
<evidence type="ECO:0000256" key="4">
    <source>
        <dbReference type="ARBA" id="ARBA00023319"/>
    </source>
</evidence>
<dbReference type="EMBL" id="CACVKT020002952">
    <property type="protein sequence ID" value="CAC5380815.1"/>
    <property type="molecule type" value="Genomic_DNA"/>
</dbReference>
<dbReference type="AlphaFoldDB" id="A0A6J8BA97"/>
<proteinExistence type="predicted"/>
<accession>A0A6J8BA97</accession>
<dbReference type="InterPro" id="IPR007110">
    <property type="entry name" value="Ig-like_dom"/>
</dbReference>
<evidence type="ECO:0000313" key="6">
    <source>
        <dbReference type="EMBL" id="CAC5380815.1"/>
    </source>
</evidence>
<keyword evidence="3" id="KW-1015">Disulfide bond</keyword>
<dbReference type="PANTHER" id="PTHR12231:SF253">
    <property type="entry name" value="DPR-INTERACTING PROTEIN ETA, ISOFORM B-RELATED"/>
    <property type="match status" value="1"/>
</dbReference>
<dbReference type="Pfam" id="PF13927">
    <property type="entry name" value="Ig_3"/>
    <property type="match status" value="1"/>
</dbReference>
<dbReference type="InterPro" id="IPR003598">
    <property type="entry name" value="Ig_sub2"/>
</dbReference>
<reference evidence="6 7" key="1">
    <citation type="submission" date="2020-06" db="EMBL/GenBank/DDBJ databases">
        <authorList>
            <person name="Li R."/>
            <person name="Bekaert M."/>
        </authorList>
    </citation>
    <scope>NUCLEOTIDE SEQUENCE [LARGE SCALE GENOMIC DNA]</scope>
    <source>
        <strain evidence="7">wild</strain>
    </source>
</reference>
<dbReference type="OrthoDB" id="6137870at2759"/>
<dbReference type="InterPro" id="IPR013783">
    <property type="entry name" value="Ig-like_fold"/>
</dbReference>
<dbReference type="GO" id="GO:0043005">
    <property type="term" value="C:neuron projection"/>
    <property type="evidence" value="ECO:0007669"/>
    <property type="project" value="TreeGrafter"/>
</dbReference>
<organism evidence="6 7">
    <name type="scientific">Mytilus coruscus</name>
    <name type="common">Sea mussel</name>
    <dbReference type="NCBI Taxonomy" id="42192"/>
    <lineage>
        <taxon>Eukaryota</taxon>
        <taxon>Metazoa</taxon>
        <taxon>Spiralia</taxon>
        <taxon>Lophotrochozoa</taxon>
        <taxon>Mollusca</taxon>
        <taxon>Bivalvia</taxon>
        <taxon>Autobranchia</taxon>
        <taxon>Pteriomorphia</taxon>
        <taxon>Mytilida</taxon>
        <taxon>Mytiloidea</taxon>
        <taxon>Mytilidae</taxon>
        <taxon>Mytilinae</taxon>
        <taxon>Mytilus</taxon>
    </lineage>
</organism>
<feature type="domain" description="Ig-like" evidence="5">
    <location>
        <begin position="1"/>
        <end position="74"/>
    </location>
</feature>
<dbReference type="InterPro" id="IPR051170">
    <property type="entry name" value="Neural/epithelial_adhesion"/>
</dbReference>
<evidence type="ECO:0000256" key="1">
    <source>
        <dbReference type="ARBA" id="ARBA00022729"/>
    </source>
</evidence>
<dbReference type="Proteomes" id="UP000507470">
    <property type="component" value="Unassembled WGS sequence"/>
</dbReference>
<dbReference type="SUPFAM" id="SSF48726">
    <property type="entry name" value="Immunoglobulin"/>
    <property type="match status" value="2"/>
</dbReference>